<evidence type="ECO:0000256" key="7">
    <source>
        <dbReference type="PROSITE-ProRule" id="PRU00169"/>
    </source>
</evidence>
<dbReference type="InterPro" id="IPR058031">
    <property type="entry name" value="AAA_lid_NorR"/>
</dbReference>
<dbReference type="PANTHER" id="PTHR32071:SF117">
    <property type="entry name" value="PTS-DEPENDENT DIHYDROXYACETONE KINASE OPERON REGULATORY PROTEIN-RELATED"/>
    <property type="match status" value="1"/>
</dbReference>
<dbReference type="OrthoDB" id="9762726at2"/>
<dbReference type="Proteomes" id="UP000219467">
    <property type="component" value="Unassembled WGS sequence"/>
</dbReference>
<keyword evidence="2" id="KW-0067">ATP-binding</keyword>
<dbReference type="GO" id="GO:0006355">
    <property type="term" value="P:regulation of DNA-templated transcription"/>
    <property type="evidence" value="ECO:0007669"/>
    <property type="project" value="InterPro"/>
</dbReference>
<dbReference type="Gene3D" id="1.10.8.60">
    <property type="match status" value="1"/>
</dbReference>
<dbReference type="InterPro" id="IPR011006">
    <property type="entry name" value="CheY-like_superfamily"/>
</dbReference>
<keyword evidence="11" id="KW-1185">Reference proteome</keyword>
<evidence type="ECO:0000256" key="5">
    <source>
        <dbReference type="ARBA" id="ARBA00023125"/>
    </source>
</evidence>
<keyword evidence="6" id="KW-0804">Transcription</keyword>
<keyword evidence="4" id="KW-0805">Transcription regulation</keyword>
<evidence type="ECO:0000256" key="2">
    <source>
        <dbReference type="ARBA" id="ARBA00022840"/>
    </source>
</evidence>
<dbReference type="GO" id="GO:0005524">
    <property type="term" value="F:ATP binding"/>
    <property type="evidence" value="ECO:0007669"/>
    <property type="project" value="UniProtKB-KW"/>
</dbReference>
<dbReference type="PROSITE" id="PS00688">
    <property type="entry name" value="SIGMA54_INTERACT_3"/>
    <property type="match status" value="1"/>
</dbReference>
<organism evidence="10 11">
    <name type="scientific">Cereibacter ovatus</name>
    <dbReference type="NCBI Taxonomy" id="439529"/>
    <lineage>
        <taxon>Bacteria</taxon>
        <taxon>Pseudomonadati</taxon>
        <taxon>Pseudomonadota</taxon>
        <taxon>Alphaproteobacteria</taxon>
        <taxon>Rhodobacterales</taxon>
        <taxon>Paracoccaceae</taxon>
        <taxon>Cereibacter</taxon>
    </lineage>
</organism>
<dbReference type="InterPro" id="IPR001789">
    <property type="entry name" value="Sig_transdc_resp-reg_receiver"/>
</dbReference>
<dbReference type="AlphaFoldDB" id="A0A285CNN0"/>
<dbReference type="Gene3D" id="1.10.10.60">
    <property type="entry name" value="Homeodomain-like"/>
    <property type="match status" value="1"/>
</dbReference>
<dbReference type="PROSITE" id="PS50045">
    <property type="entry name" value="SIGMA54_INTERACT_4"/>
    <property type="match status" value="1"/>
</dbReference>
<protein>
    <submittedName>
        <fullName evidence="10">Two-component system response regulator HupR/HoxA</fullName>
    </submittedName>
</protein>
<evidence type="ECO:0000256" key="3">
    <source>
        <dbReference type="ARBA" id="ARBA00023012"/>
    </source>
</evidence>
<dbReference type="PANTHER" id="PTHR32071">
    <property type="entry name" value="TRANSCRIPTIONAL REGULATORY PROTEIN"/>
    <property type="match status" value="1"/>
</dbReference>
<evidence type="ECO:0000256" key="1">
    <source>
        <dbReference type="ARBA" id="ARBA00022741"/>
    </source>
</evidence>
<dbReference type="Pfam" id="PF02954">
    <property type="entry name" value="HTH_8"/>
    <property type="match status" value="1"/>
</dbReference>
<dbReference type="InterPro" id="IPR027417">
    <property type="entry name" value="P-loop_NTPase"/>
</dbReference>
<dbReference type="InterPro" id="IPR025944">
    <property type="entry name" value="Sigma_54_int_dom_CS"/>
</dbReference>
<dbReference type="SUPFAM" id="SSF52172">
    <property type="entry name" value="CheY-like"/>
    <property type="match status" value="1"/>
</dbReference>
<keyword evidence="7" id="KW-0597">Phosphoprotein</keyword>
<dbReference type="EMBL" id="OAOQ01000003">
    <property type="protein sequence ID" value="SNX69180.1"/>
    <property type="molecule type" value="Genomic_DNA"/>
</dbReference>
<dbReference type="PROSITE" id="PS50110">
    <property type="entry name" value="RESPONSE_REGULATORY"/>
    <property type="match status" value="1"/>
</dbReference>
<dbReference type="GO" id="GO:0000160">
    <property type="term" value="P:phosphorelay signal transduction system"/>
    <property type="evidence" value="ECO:0007669"/>
    <property type="project" value="UniProtKB-KW"/>
</dbReference>
<sequence length="507" mass="55489">MAFQSPHRQDAGDSGMTTRPLVLVVDDEPHSLAAMRMALEDEFEVATAPSADEALKILQDQWVQVIISDQRMPGMTGVEFLAQARERWPETVRIILTGYTDASAMVAAINEAGIHQFLTKPWLPDQLLMAARHGTRLFQLARDNERLALEMRFLTSTVETRLEKRRRALREGMGFESILRAPSSPMNAVVAAARQFASFDVPVLLTGEPGTAKAQLARAMHYGSLRSDRPFHEFNLQGVPEDLAAMELFGAKRGVAPGNGSRIGLVQKADRGTLYLGGIDTAPPALQLALMRVLANGAFSPVGGQETLTTNLRLIAGSHRDLRALVAEGQFRADLYYALSAGEIAVPPLRARRGDVAILAQALLADLAATHGKPIHEIEPAALEFLENYDWPGNLRELANEITRMLIFAQGKVLGADLISRPILQAPPSEAGADRSAEAVLTADGTLKDRVELIEMRILRETLTRHRWNKSRAAAELGLSRVGLRAKLDRYGIVDPAGRLVTDEEED</sequence>
<accession>A0A285CNN0</accession>
<evidence type="ECO:0000259" key="8">
    <source>
        <dbReference type="PROSITE" id="PS50045"/>
    </source>
</evidence>
<dbReference type="SUPFAM" id="SSF46689">
    <property type="entry name" value="Homeodomain-like"/>
    <property type="match status" value="1"/>
</dbReference>
<dbReference type="Pfam" id="PF25601">
    <property type="entry name" value="AAA_lid_14"/>
    <property type="match status" value="1"/>
</dbReference>
<dbReference type="CDD" id="cd17596">
    <property type="entry name" value="REC_HupR"/>
    <property type="match status" value="1"/>
</dbReference>
<dbReference type="Gene3D" id="3.40.50.300">
    <property type="entry name" value="P-loop containing nucleotide triphosphate hydrolases"/>
    <property type="match status" value="1"/>
</dbReference>
<dbReference type="Pfam" id="PF00072">
    <property type="entry name" value="Response_reg"/>
    <property type="match status" value="1"/>
</dbReference>
<keyword evidence="1" id="KW-0547">Nucleotide-binding</keyword>
<dbReference type="Pfam" id="PF00158">
    <property type="entry name" value="Sigma54_activat"/>
    <property type="match status" value="1"/>
</dbReference>
<evidence type="ECO:0000256" key="4">
    <source>
        <dbReference type="ARBA" id="ARBA00023015"/>
    </source>
</evidence>
<dbReference type="RefSeq" id="WP_097029637.1">
    <property type="nucleotide sequence ID" value="NZ_OAOQ01000003.1"/>
</dbReference>
<dbReference type="Gene3D" id="3.40.50.2300">
    <property type="match status" value="1"/>
</dbReference>
<dbReference type="InterPro" id="IPR009057">
    <property type="entry name" value="Homeodomain-like_sf"/>
</dbReference>
<dbReference type="GO" id="GO:0043565">
    <property type="term" value="F:sequence-specific DNA binding"/>
    <property type="evidence" value="ECO:0007669"/>
    <property type="project" value="InterPro"/>
</dbReference>
<keyword evidence="5" id="KW-0238">DNA-binding</keyword>
<feature type="modified residue" description="4-aspartylphosphate" evidence="7">
    <location>
        <position position="69"/>
    </location>
</feature>
<evidence type="ECO:0000256" key="6">
    <source>
        <dbReference type="ARBA" id="ARBA00023163"/>
    </source>
</evidence>
<dbReference type="InterPro" id="IPR002078">
    <property type="entry name" value="Sigma_54_int"/>
</dbReference>
<name>A0A285CNN0_9RHOB</name>
<reference evidence="11" key="1">
    <citation type="submission" date="2017-08" db="EMBL/GenBank/DDBJ databases">
        <authorList>
            <person name="Varghese N."/>
            <person name="Submissions S."/>
        </authorList>
    </citation>
    <scope>NUCLEOTIDE SEQUENCE [LARGE SCALE GENOMIC DNA]</scope>
    <source>
        <strain evidence="11">JA234</strain>
    </source>
</reference>
<dbReference type="InterPro" id="IPR002197">
    <property type="entry name" value="HTH_Fis"/>
</dbReference>
<dbReference type="SUPFAM" id="SSF52540">
    <property type="entry name" value="P-loop containing nucleoside triphosphate hydrolases"/>
    <property type="match status" value="1"/>
</dbReference>
<dbReference type="SMART" id="SM00448">
    <property type="entry name" value="REC"/>
    <property type="match status" value="1"/>
</dbReference>
<proteinExistence type="predicted"/>
<dbReference type="CDD" id="cd00009">
    <property type="entry name" value="AAA"/>
    <property type="match status" value="1"/>
</dbReference>
<feature type="domain" description="Response regulatory" evidence="9">
    <location>
        <begin position="21"/>
        <end position="135"/>
    </location>
</feature>
<evidence type="ECO:0000259" key="9">
    <source>
        <dbReference type="PROSITE" id="PS50110"/>
    </source>
</evidence>
<feature type="domain" description="Sigma-54 factor interaction" evidence="8">
    <location>
        <begin position="179"/>
        <end position="407"/>
    </location>
</feature>
<keyword evidence="3" id="KW-0902">Two-component regulatory system</keyword>
<evidence type="ECO:0000313" key="10">
    <source>
        <dbReference type="EMBL" id="SNX69180.1"/>
    </source>
</evidence>
<gene>
    <name evidence="10" type="ORF">SAMN05878503_103167</name>
</gene>
<evidence type="ECO:0000313" key="11">
    <source>
        <dbReference type="Proteomes" id="UP000219467"/>
    </source>
</evidence>
<dbReference type="PRINTS" id="PR01590">
    <property type="entry name" value="HTHFIS"/>
</dbReference>